<dbReference type="Proteomes" id="UP000296049">
    <property type="component" value="Unassembled WGS sequence"/>
</dbReference>
<dbReference type="HOGENOM" id="CLU_3210174_0_0_1"/>
<reference evidence="2" key="1">
    <citation type="journal article" date="2013" name="Nat. Genet.">
        <title>The duck genome and transcriptome provide insight into an avian influenza virus reservoir species.</title>
        <authorList>
            <person name="Huang Y."/>
            <person name="Li Y."/>
            <person name="Burt D.W."/>
            <person name="Chen H."/>
            <person name="Zhang Y."/>
            <person name="Qian W."/>
            <person name="Kim H."/>
            <person name="Gan S."/>
            <person name="Zhao Y."/>
            <person name="Li J."/>
            <person name="Yi K."/>
            <person name="Feng H."/>
            <person name="Zhu P."/>
            <person name="Li B."/>
            <person name="Liu Q."/>
            <person name="Fairley S."/>
            <person name="Magor K.E."/>
            <person name="Du Z."/>
            <person name="Hu X."/>
            <person name="Goodman L."/>
            <person name="Tafer H."/>
            <person name="Vignal A."/>
            <person name="Lee T."/>
            <person name="Kim K.W."/>
            <person name="Sheng Z."/>
            <person name="An Y."/>
            <person name="Searle S."/>
            <person name="Herrero J."/>
            <person name="Groenen M.A."/>
            <person name="Crooijmans R.P."/>
            <person name="Faraut T."/>
            <person name="Cai Q."/>
            <person name="Webster R.G."/>
            <person name="Aldridge J.R."/>
            <person name="Warren W.C."/>
            <person name="Bartschat S."/>
            <person name="Kehr S."/>
            <person name="Marz M."/>
            <person name="Stadler P.F."/>
            <person name="Smith J."/>
            <person name="Kraus R.H."/>
            <person name="Zhao Y."/>
            <person name="Ren L."/>
            <person name="Fei J."/>
            <person name="Morisson M."/>
            <person name="Kaiser P."/>
            <person name="Griffin D.K."/>
            <person name="Rao M."/>
            <person name="Pitel F."/>
            <person name="Wang J."/>
            <person name="Li N."/>
        </authorList>
    </citation>
    <scope>NUCLEOTIDE SEQUENCE [LARGE SCALE GENOMIC DNA]</scope>
</reference>
<dbReference type="Gene3D" id="1.10.238.10">
    <property type="entry name" value="EF-hand"/>
    <property type="match status" value="1"/>
</dbReference>
<dbReference type="EMBL" id="KB742558">
    <property type="protein sequence ID" value="EOB07083.1"/>
    <property type="molecule type" value="Genomic_DNA"/>
</dbReference>
<evidence type="ECO:0000313" key="1">
    <source>
        <dbReference type="EMBL" id="EOB07083.1"/>
    </source>
</evidence>
<feature type="non-terminal residue" evidence="1">
    <location>
        <position position="1"/>
    </location>
</feature>
<keyword evidence="2" id="KW-1185">Reference proteome</keyword>
<organism evidence="1 2">
    <name type="scientific">Anas platyrhynchos</name>
    <name type="common">Mallard</name>
    <name type="synonym">Anas boschas</name>
    <dbReference type="NCBI Taxonomy" id="8839"/>
    <lineage>
        <taxon>Eukaryota</taxon>
        <taxon>Metazoa</taxon>
        <taxon>Chordata</taxon>
        <taxon>Craniata</taxon>
        <taxon>Vertebrata</taxon>
        <taxon>Euteleostomi</taxon>
        <taxon>Archelosauria</taxon>
        <taxon>Archosauria</taxon>
        <taxon>Dinosauria</taxon>
        <taxon>Saurischia</taxon>
        <taxon>Theropoda</taxon>
        <taxon>Coelurosauria</taxon>
        <taxon>Aves</taxon>
        <taxon>Neognathae</taxon>
        <taxon>Galloanserae</taxon>
        <taxon>Anseriformes</taxon>
        <taxon>Anatidae</taxon>
        <taxon>Anatinae</taxon>
        <taxon>Anas</taxon>
    </lineage>
</organism>
<sequence length="46" mass="5635">QDVPSLEEKMRELDVNNDQELKFNEYWRLIGELARAMRREKAEKKK</sequence>
<dbReference type="InterPro" id="IPR011992">
    <property type="entry name" value="EF-hand-dom_pair"/>
</dbReference>
<proteinExistence type="predicted"/>
<feature type="non-terminal residue" evidence="1">
    <location>
        <position position="46"/>
    </location>
</feature>
<name>R0M328_ANAPL</name>
<dbReference type="AlphaFoldDB" id="R0M328"/>
<gene>
    <name evidence="1" type="ORF">Anapl_15374</name>
</gene>
<protein>
    <submittedName>
        <fullName evidence="1">Protein S100-A13</fullName>
    </submittedName>
</protein>
<evidence type="ECO:0000313" key="2">
    <source>
        <dbReference type="Proteomes" id="UP000296049"/>
    </source>
</evidence>
<dbReference type="SUPFAM" id="SSF47473">
    <property type="entry name" value="EF-hand"/>
    <property type="match status" value="1"/>
</dbReference>
<accession>R0M328</accession>